<dbReference type="Gene3D" id="3.20.20.140">
    <property type="entry name" value="Metal-dependent hydrolases"/>
    <property type="match status" value="1"/>
</dbReference>
<dbReference type="InterPro" id="IPR013108">
    <property type="entry name" value="Amidohydro_3"/>
</dbReference>
<dbReference type="GO" id="GO:0016810">
    <property type="term" value="F:hydrolase activity, acting on carbon-nitrogen (but not peptide) bonds"/>
    <property type="evidence" value="ECO:0007669"/>
    <property type="project" value="InterPro"/>
</dbReference>
<dbReference type="CDD" id="cd01300">
    <property type="entry name" value="YtcJ_like"/>
    <property type="match status" value="1"/>
</dbReference>
<proteinExistence type="predicted"/>
<dbReference type="Proteomes" id="UP000284202">
    <property type="component" value="Unassembled WGS sequence"/>
</dbReference>
<evidence type="ECO:0000259" key="1">
    <source>
        <dbReference type="Pfam" id="PF07969"/>
    </source>
</evidence>
<dbReference type="RefSeq" id="WP_119749421.1">
    <property type="nucleotide sequence ID" value="NZ_QZCG01000008.1"/>
</dbReference>
<dbReference type="EMBL" id="QZCG01000008">
    <property type="protein sequence ID" value="RJE84494.1"/>
    <property type="molecule type" value="Genomic_DNA"/>
</dbReference>
<dbReference type="SUPFAM" id="SSF51338">
    <property type="entry name" value="Composite domain of metallo-dependent hydrolases"/>
    <property type="match status" value="1"/>
</dbReference>
<dbReference type="Gene3D" id="3.10.310.70">
    <property type="match status" value="1"/>
</dbReference>
<gene>
    <name evidence="2" type="ORF">D3P04_12645</name>
</gene>
<dbReference type="SUPFAM" id="SSF51556">
    <property type="entry name" value="Metallo-dependent hydrolases"/>
    <property type="match status" value="1"/>
</dbReference>
<protein>
    <submittedName>
        <fullName evidence="2">Amidohydrolase</fullName>
    </submittedName>
</protein>
<name>A0A418SU41_9RHOB</name>
<keyword evidence="2" id="KW-0378">Hydrolase</keyword>
<keyword evidence="3" id="KW-1185">Reference proteome</keyword>
<organism evidence="2 3">
    <name type="scientific">Paracoccus onubensis</name>
    <dbReference type="NCBI Taxonomy" id="1675788"/>
    <lineage>
        <taxon>Bacteria</taxon>
        <taxon>Pseudomonadati</taxon>
        <taxon>Pseudomonadota</taxon>
        <taxon>Alphaproteobacteria</taxon>
        <taxon>Rhodobacterales</taxon>
        <taxon>Paracoccaceae</taxon>
        <taxon>Paracoccus</taxon>
    </lineage>
</organism>
<dbReference type="Pfam" id="PF07969">
    <property type="entry name" value="Amidohydro_3"/>
    <property type="match status" value="1"/>
</dbReference>
<dbReference type="InterPro" id="IPR033932">
    <property type="entry name" value="YtcJ-like"/>
</dbReference>
<dbReference type="OrthoDB" id="9811399at2"/>
<dbReference type="InterPro" id="IPR032466">
    <property type="entry name" value="Metal_Hydrolase"/>
</dbReference>
<accession>A0A418SU41</accession>
<sequence>MSDHADFLLMNGRIWKGLGLGFAEALACRQGKVLATGTDAEIMALGGPDTRVIDLNGRLATPGLNDAHLHLHMYGLAMAEVDLRPKSAPTLTALLDALRTKAADTPKGEWITGRGYDHFKLETGRHPYREELDEACPDHPVYIVRTCGHLAVANSAALELAGITDDTPSPEGGLIERQNGRLTGLLAETGRGAVTAVLPELTVEMLIDAIERGGRDLLSYGITSCMEAAIGIREGWPEMEAYLAAKQQERLPLRVYGCIMGDKTRSILEKATEAGMITGTGDEMFRHGPVKIFTDGSAGGRTAAMTWPYLGGDPEDKGLLCIPDQAELTGMVVAAHRAGYQMAIHAIGDAAIDQVLEAYEAALADMPVADRRHRIEHCGWLRPDQMQRMIDMHIIPVPQPSFLYWFGDLYCTVAEQERVEASHPMRTWIEAGLNPSASTDCPVTEVDPMPVIYNMVTRKTSNGTVLGPEHRLSMEEALHAYTGASAYASHEETIKGRLEPGQLGDIAVWERDLFTIDPDQITATRCDMTILGGRVVHEREGQ</sequence>
<dbReference type="PANTHER" id="PTHR22642:SF2">
    <property type="entry name" value="PROTEIN LONG AFTER FAR-RED 3"/>
    <property type="match status" value="1"/>
</dbReference>
<feature type="domain" description="Amidohydrolase 3" evidence="1">
    <location>
        <begin position="51"/>
        <end position="537"/>
    </location>
</feature>
<evidence type="ECO:0000313" key="2">
    <source>
        <dbReference type="EMBL" id="RJE84494.1"/>
    </source>
</evidence>
<evidence type="ECO:0000313" key="3">
    <source>
        <dbReference type="Proteomes" id="UP000284202"/>
    </source>
</evidence>
<dbReference type="InterPro" id="IPR011059">
    <property type="entry name" value="Metal-dep_hydrolase_composite"/>
</dbReference>
<comment type="caution">
    <text evidence="2">The sequence shown here is derived from an EMBL/GenBank/DDBJ whole genome shotgun (WGS) entry which is preliminary data.</text>
</comment>
<dbReference type="PANTHER" id="PTHR22642">
    <property type="entry name" value="IMIDAZOLONEPROPIONASE"/>
    <property type="match status" value="1"/>
</dbReference>
<dbReference type="AlphaFoldDB" id="A0A418SU41"/>
<dbReference type="Gene3D" id="2.30.40.10">
    <property type="entry name" value="Urease, subunit C, domain 1"/>
    <property type="match status" value="1"/>
</dbReference>
<reference evidence="3" key="1">
    <citation type="submission" date="2018-09" db="EMBL/GenBank/DDBJ databases">
        <title>Acidovorax cavernicola nov. sp. isolated from Gruta de las Maravillas (Aracena, Spain).</title>
        <authorList>
            <person name="Jurado V."/>
            <person name="Gutierrez-Patricio S."/>
            <person name="Gonzalez-Pimentel J.L."/>
            <person name="Miller A.Z."/>
            <person name="Laiz L."/>
            <person name="Saiz-Jimenez C."/>
        </authorList>
    </citation>
    <scope>NUCLEOTIDE SEQUENCE [LARGE SCALE GENOMIC DNA]</scope>
    <source>
        <strain evidence="3">1011MAR3C25</strain>
    </source>
</reference>